<feature type="chain" id="PRO_5026132530" description="Gram-positive cocci surface proteins LPxTG domain-containing protein" evidence="2">
    <location>
        <begin position="25"/>
        <end position="81"/>
    </location>
</feature>
<keyword evidence="1" id="KW-1133">Transmembrane helix</keyword>
<feature type="transmembrane region" description="Helical" evidence="1">
    <location>
        <begin position="56"/>
        <end position="76"/>
    </location>
</feature>
<feature type="signal peptide" evidence="2">
    <location>
        <begin position="1"/>
        <end position="24"/>
    </location>
</feature>
<dbReference type="EMBL" id="CP049887">
    <property type="protein sequence ID" value="QIL47726.1"/>
    <property type="molecule type" value="Genomic_DNA"/>
</dbReference>
<gene>
    <name evidence="3" type="ORF">G7082_03820</name>
</gene>
<evidence type="ECO:0000313" key="4">
    <source>
        <dbReference type="Proteomes" id="UP000501747"/>
    </source>
</evidence>
<evidence type="ECO:0000256" key="2">
    <source>
        <dbReference type="SAM" id="SignalP"/>
    </source>
</evidence>
<dbReference type="RefSeq" id="WP_166033898.1">
    <property type="nucleotide sequence ID" value="NZ_CP049887.1"/>
</dbReference>
<reference evidence="3 4" key="1">
    <citation type="submission" date="2020-03" db="EMBL/GenBank/DDBJ databases">
        <title>Vagococcus sp. nov., isolated from beetles.</title>
        <authorList>
            <person name="Hyun D.-W."/>
            <person name="Bae J.-W."/>
        </authorList>
    </citation>
    <scope>NUCLEOTIDE SEQUENCE [LARGE SCALE GENOMIC DNA]</scope>
    <source>
        <strain evidence="3 4">HDW17B</strain>
    </source>
</reference>
<protein>
    <recommendedName>
        <fullName evidence="5">Gram-positive cocci surface proteins LPxTG domain-containing protein</fullName>
    </recommendedName>
</protein>
<evidence type="ECO:0000313" key="3">
    <source>
        <dbReference type="EMBL" id="QIL47726.1"/>
    </source>
</evidence>
<dbReference type="KEGG" id="vhy:G7082_03820"/>
<keyword evidence="4" id="KW-1185">Reference proteome</keyword>
<keyword evidence="2" id="KW-0732">Signal</keyword>
<sequence>MRKKYRLLCVLVLSSLLLTEVSYAEDTTKKEEFFHLMEEGKQLLKENREYPKKNPFGLMSVLLVLLSCSSAVALFISRGGK</sequence>
<accession>A0A6G8ARU9</accession>
<dbReference type="Proteomes" id="UP000501747">
    <property type="component" value="Chromosome"/>
</dbReference>
<evidence type="ECO:0000256" key="1">
    <source>
        <dbReference type="SAM" id="Phobius"/>
    </source>
</evidence>
<organism evidence="3 4">
    <name type="scientific">Vagococcus hydrophili</name>
    <dbReference type="NCBI Taxonomy" id="2714947"/>
    <lineage>
        <taxon>Bacteria</taxon>
        <taxon>Bacillati</taxon>
        <taxon>Bacillota</taxon>
        <taxon>Bacilli</taxon>
        <taxon>Lactobacillales</taxon>
        <taxon>Enterococcaceae</taxon>
        <taxon>Vagococcus</taxon>
    </lineage>
</organism>
<dbReference type="AlphaFoldDB" id="A0A6G8ARU9"/>
<keyword evidence="1" id="KW-0472">Membrane</keyword>
<evidence type="ECO:0008006" key="5">
    <source>
        <dbReference type="Google" id="ProtNLM"/>
    </source>
</evidence>
<keyword evidence="1" id="KW-0812">Transmembrane</keyword>
<name>A0A6G8ARU9_9ENTE</name>
<proteinExistence type="predicted"/>